<dbReference type="NCBIfam" id="TIGR01537">
    <property type="entry name" value="portal_HK97"/>
    <property type="match status" value="1"/>
</dbReference>
<organism evidence="1">
    <name type="scientific">Capitella teleta</name>
    <name type="common">Polychaete worm</name>
    <dbReference type="NCBI Taxonomy" id="283909"/>
    <lineage>
        <taxon>Eukaryota</taxon>
        <taxon>Metazoa</taxon>
        <taxon>Spiralia</taxon>
        <taxon>Lophotrochozoa</taxon>
        <taxon>Annelida</taxon>
        <taxon>Polychaeta</taxon>
        <taxon>Sedentaria</taxon>
        <taxon>Scolecida</taxon>
        <taxon>Capitellidae</taxon>
        <taxon>Capitella</taxon>
    </lineage>
</organism>
<reference evidence="3" key="1">
    <citation type="submission" date="2012-12" db="EMBL/GenBank/DDBJ databases">
        <authorList>
            <person name="Hellsten U."/>
            <person name="Grimwood J."/>
            <person name="Chapman J.A."/>
            <person name="Shapiro H."/>
            <person name="Aerts A."/>
            <person name="Otillar R.P."/>
            <person name="Terry A.Y."/>
            <person name="Boore J.L."/>
            <person name="Simakov O."/>
            <person name="Marletaz F."/>
            <person name="Cho S.-J."/>
            <person name="Edsinger-Gonzales E."/>
            <person name="Havlak P."/>
            <person name="Kuo D.-H."/>
            <person name="Larsson T."/>
            <person name="Lv J."/>
            <person name="Arendt D."/>
            <person name="Savage R."/>
            <person name="Osoegawa K."/>
            <person name="de Jong P."/>
            <person name="Lindberg D.R."/>
            <person name="Seaver E.C."/>
            <person name="Weisblat D.A."/>
            <person name="Putnam N.H."/>
            <person name="Grigoriev I.V."/>
            <person name="Rokhsar D.S."/>
        </authorList>
    </citation>
    <scope>NUCLEOTIDE SEQUENCE</scope>
    <source>
        <strain evidence="3">I ESC-2004</strain>
    </source>
</reference>
<dbReference type="InterPro" id="IPR006944">
    <property type="entry name" value="Phage/GTA_portal"/>
</dbReference>
<dbReference type="EnsemblMetazoa" id="CapteT194622">
    <property type="protein sequence ID" value="CapteP194622"/>
    <property type="gene ID" value="CapteG194622"/>
</dbReference>
<dbReference type="STRING" id="283909.R7U8B1"/>
<protein>
    <recommendedName>
        <fullName evidence="4">Phage portal protein</fullName>
    </recommendedName>
</protein>
<evidence type="ECO:0000313" key="1">
    <source>
        <dbReference type="EMBL" id="ELT99911.1"/>
    </source>
</evidence>
<dbReference type="OMA" id="NKMTVDR"/>
<dbReference type="EMBL" id="AMQN01047854">
    <property type="status" value="NOT_ANNOTATED_CDS"/>
    <property type="molecule type" value="Genomic_DNA"/>
</dbReference>
<name>R7U8B1_CAPTE</name>
<dbReference type="Pfam" id="PF04860">
    <property type="entry name" value="Phage_portal"/>
    <property type="match status" value="1"/>
</dbReference>
<keyword evidence="3" id="KW-1185">Reference proteome</keyword>
<accession>R7U8B1</accession>
<dbReference type="InterPro" id="IPR006427">
    <property type="entry name" value="Portal_HK97"/>
</dbReference>
<evidence type="ECO:0000313" key="2">
    <source>
        <dbReference type="EnsemblMetazoa" id="CapteP194622"/>
    </source>
</evidence>
<proteinExistence type="predicted"/>
<feature type="non-terminal residue" evidence="1">
    <location>
        <position position="329"/>
    </location>
</feature>
<reference evidence="2" key="3">
    <citation type="submission" date="2015-06" db="UniProtKB">
        <authorList>
            <consortium name="EnsemblMetazoa"/>
        </authorList>
    </citation>
    <scope>IDENTIFICATION</scope>
</reference>
<sequence length="329" mass="37285">MTGDELLDYISSHSGIHVTETEAMSLAAVYSCIYVLSSSLAQLPMAVMRREKNNIKPAEDHPVYDLVRHAPNNWQSSYEWRETSQSHVSGWGNGLTRIIRNKKGEVSELYPSFPWSTSLLKNGNRYYYSSYDEDLGLMAIAPEDMIHIKALGSYNSAWKWGKSPIRQHAETIGLGLAAQRYGSKFFESGGRATGLVTPKSPLNKDSWNMLKTAWNAAKLAFRETGGEILLPADLDYKAMTIPPNEAQFIDSRKMTRSEVAGIFNIPSHMINDLDKATFSNISEQAIQFVRHTMMPWVVKWEQELNRKLFTTAERKAGYYIRFNLSGLLR</sequence>
<dbReference type="Proteomes" id="UP000014760">
    <property type="component" value="Unassembled WGS sequence"/>
</dbReference>
<dbReference type="HOGENOM" id="CLU_033789_0_1_1"/>
<gene>
    <name evidence="1" type="ORF">CAPTEDRAFT_194622</name>
</gene>
<evidence type="ECO:0008006" key="4">
    <source>
        <dbReference type="Google" id="ProtNLM"/>
    </source>
</evidence>
<reference evidence="1 3" key="2">
    <citation type="journal article" date="2013" name="Nature">
        <title>Insights into bilaterian evolution from three spiralian genomes.</title>
        <authorList>
            <person name="Simakov O."/>
            <person name="Marletaz F."/>
            <person name="Cho S.J."/>
            <person name="Edsinger-Gonzales E."/>
            <person name="Havlak P."/>
            <person name="Hellsten U."/>
            <person name="Kuo D.H."/>
            <person name="Larsson T."/>
            <person name="Lv J."/>
            <person name="Arendt D."/>
            <person name="Savage R."/>
            <person name="Osoegawa K."/>
            <person name="de Jong P."/>
            <person name="Grimwood J."/>
            <person name="Chapman J.A."/>
            <person name="Shapiro H."/>
            <person name="Aerts A."/>
            <person name="Otillar R.P."/>
            <person name="Terry A.Y."/>
            <person name="Boore J.L."/>
            <person name="Grigoriev I.V."/>
            <person name="Lindberg D.R."/>
            <person name="Seaver E.C."/>
            <person name="Weisblat D.A."/>
            <person name="Putnam N.H."/>
            <person name="Rokhsar D.S."/>
        </authorList>
    </citation>
    <scope>NUCLEOTIDE SEQUENCE</scope>
    <source>
        <strain evidence="1 3">I ESC-2004</strain>
    </source>
</reference>
<evidence type="ECO:0000313" key="3">
    <source>
        <dbReference type="Proteomes" id="UP000014760"/>
    </source>
</evidence>
<dbReference type="AlphaFoldDB" id="R7U8B1"/>
<dbReference type="EMBL" id="KB306410">
    <property type="protein sequence ID" value="ELT99911.1"/>
    <property type="molecule type" value="Genomic_DNA"/>
</dbReference>